<comment type="subcellular location">
    <subcellularLocation>
        <location evidence="1">Secreted</location>
    </subcellularLocation>
</comment>
<evidence type="ECO:0000256" key="6">
    <source>
        <dbReference type="ARBA" id="ARBA00023157"/>
    </source>
</evidence>
<feature type="signal peptide" evidence="10">
    <location>
        <begin position="1"/>
        <end position="29"/>
    </location>
</feature>
<dbReference type="PANTHER" id="PTHR24258">
    <property type="entry name" value="SERINE PROTEASE-RELATED"/>
    <property type="match status" value="1"/>
</dbReference>
<evidence type="ECO:0000313" key="12">
    <source>
        <dbReference type="EnsemblMetazoa" id="ADIR002195-PA"/>
    </source>
</evidence>
<dbReference type="Gene3D" id="2.40.10.10">
    <property type="entry name" value="Trypsin-like serine proteases"/>
    <property type="match status" value="1"/>
</dbReference>
<reference evidence="12" key="2">
    <citation type="submission" date="2020-05" db="UniProtKB">
        <authorList>
            <consortium name="EnsemblMetazoa"/>
        </authorList>
    </citation>
    <scope>IDENTIFICATION</scope>
    <source>
        <strain evidence="12">WRAIR2</strain>
    </source>
</reference>
<organism evidence="12 13">
    <name type="scientific">Anopheles dirus</name>
    <dbReference type="NCBI Taxonomy" id="7168"/>
    <lineage>
        <taxon>Eukaryota</taxon>
        <taxon>Metazoa</taxon>
        <taxon>Ecdysozoa</taxon>
        <taxon>Arthropoda</taxon>
        <taxon>Hexapoda</taxon>
        <taxon>Insecta</taxon>
        <taxon>Pterygota</taxon>
        <taxon>Neoptera</taxon>
        <taxon>Endopterygota</taxon>
        <taxon>Diptera</taxon>
        <taxon>Nematocera</taxon>
        <taxon>Culicoidea</taxon>
        <taxon>Culicidae</taxon>
        <taxon>Anophelinae</taxon>
        <taxon>Anopheles</taxon>
    </lineage>
</organism>
<dbReference type="GO" id="GO:0004252">
    <property type="term" value="F:serine-type endopeptidase activity"/>
    <property type="evidence" value="ECO:0007669"/>
    <property type="project" value="InterPro"/>
</dbReference>
<evidence type="ECO:0000256" key="1">
    <source>
        <dbReference type="ARBA" id="ARBA00004613"/>
    </source>
</evidence>
<dbReference type="Pfam" id="PF00089">
    <property type="entry name" value="Trypsin"/>
    <property type="match status" value="1"/>
</dbReference>
<dbReference type="SMART" id="SM00020">
    <property type="entry name" value="Tryp_SPc"/>
    <property type="match status" value="1"/>
</dbReference>
<proteinExistence type="inferred from homology"/>
<dbReference type="CDD" id="cd00190">
    <property type="entry name" value="Tryp_SPc"/>
    <property type="match status" value="1"/>
</dbReference>
<dbReference type="InterPro" id="IPR022700">
    <property type="entry name" value="CLIP"/>
</dbReference>
<dbReference type="GO" id="GO:0006508">
    <property type="term" value="P:proteolysis"/>
    <property type="evidence" value="ECO:0007669"/>
    <property type="project" value="InterPro"/>
</dbReference>
<keyword evidence="2" id="KW-0964">Secreted</keyword>
<accession>A0A182N3I3</accession>
<dbReference type="STRING" id="7168.A0A182N3I3"/>
<evidence type="ECO:0000259" key="11">
    <source>
        <dbReference type="PROSITE" id="PS50240"/>
    </source>
</evidence>
<dbReference type="FunFam" id="2.40.10.10:FF:000028">
    <property type="entry name" value="Serine protease easter"/>
    <property type="match status" value="1"/>
</dbReference>
<dbReference type="GO" id="GO:0005576">
    <property type="term" value="C:extracellular region"/>
    <property type="evidence" value="ECO:0007669"/>
    <property type="project" value="UniProtKB-SubCell"/>
</dbReference>
<name>A0A182N3I3_9DIPT</name>
<protein>
    <recommendedName>
        <fullName evidence="11">Peptidase S1 domain-containing protein</fullName>
    </recommendedName>
</protein>
<dbReference type="VEuPathDB" id="VectorBase:ADIR002195"/>
<dbReference type="SMART" id="SM00680">
    <property type="entry name" value="CLIP"/>
    <property type="match status" value="2"/>
</dbReference>
<reference evidence="13" key="1">
    <citation type="submission" date="2013-03" db="EMBL/GenBank/DDBJ databases">
        <title>The Genome Sequence of Anopheles dirus WRAIR2.</title>
        <authorList>
            <consortium name="The Broad Institute Genomics Platform"/>
            <person name="Neafsey D.E."/>
            <person name="Walton C."/>
            <person name="Walker B."/>
            <person name="Young S.K."/>
            <person name="Zeng Q."/>
            <person name="Gargeya S."/>
            <person name="Fitzgerald M."/>
            <person name="Haas B."/>
            <person name="Abouelleil A."/>
            <person name="Allen A.W."/>
            <person name="Alvarado L."/>
            <person name="Arachchi H.M."/>
            <person name="Berlin A.M."/>
            <person name="Chapman S.B."/>
            <person name="Gainer-Dewar J."/>
            <person name="Goldberg J."/>
            <person name="Griggs A."/>
            <person name="Gujja S."/>
            <person name="Hansen M."/>
            <person name="Howarth C."/>
            <person name="Imamovic A."/>
            <person name="Ireland A."/>
            <person name="Larimer J."/>
            <person name="McCowan C."/>
            <person name="Murphy C."/>
            <person name="Pearson M."/>
            <person name="Poon T.W."/>
            <person name="Priest M."/>
            <person name="Roberts A."/>
            <person name="Saif S."/>
            <person name="Shea T."/>
            <person name="Sisk P."/>
            <person name="Sykes S."/>
            <person name="Wortman J."/>
            <person name="Nusbaum C."/>
            <person name="Birren B."/>
        </authorList>
    </citation>
    <scope>NUCLEOTIDE SEQUENCE [LARGE SCALE GENOMIC DNA]</scope>
    <source>
        <strain evidence="13">WRAIR2</strain>
    </source>
</reference>
<evidence type="ECO:0000256" key="3">
    <source>
        <dbReference type="ARBA" id="ARBA00022588"/>
    </source>
</evidence>
<dbReference type="InterPro" id="IPR001314">
    <property type="entry name" value="Peptidase_S1A"/>
</dbReference>
<feature type="compositionally biased region" description="Polar residues" evidence="9">
    <location>
        <begin position="231"/>
        <end position="255"/>
    </location>
</feature>
<keyword evidence="5" id="KW-0391">Immunity</keyword>
<feature type="region of interest" description="Disordered" evidence="9">
    <location>
        <begin position="228"/>
        <end position="312"/>
    </location>
</feature>
<sequence>MGERWWIVRKQAAVVALIACTFLAGTVQASNIKSYTECDSNKGFCVGSGQCSVRTFRLRSNRCPTFEEVCCPKSSVVDTSKPKPAVRNRSCVTSQNVAGTCLSQEDCNYKRLVGLRFSDYDNCDGSELVCCPNNTATQVSSTSTTSAPLSTAATSTETASDPTLNTTTTTQRTEDLSSSTEDADPPKCTTANNGKGYCLLQETCDSNALIDLRSASCVNPKLICCPEGSEKQTGALDTTTEVGSSGPSKSSVTERSTASPSTAHTTAPVEESTTNVNNVGISSSTTSSTGRPRDAQPPKTPNKLLPAFESESEVSEEKCGKRNLNGVGVQKINKEFLAEYGEFPWMVALFSHPEAQFCCNGALVGERAILTTAHCVSLCRNSTRNILARVGEWDMSKTEAMPIPPENIITSSAHLHKKYNPSSHVNNIALLELDHPVRYRATVQPVCLPSADYEVRSSENLIATGWGATLKQQQMISPVLKRLDLQNVHWETCKSQLKRYQGKHSFALDNSFVCAVSNHPENERPCDGDAGSPVVIEIPGKTEQYYLHGMVSWGYNCHQKAISHTALIKVLHYLDWINETMDKFH</sequence>
<evidence type="ECO:0000256" key="2">
    <source>
        <dbReference type="ARBA" id="ARBA00022525"/>
    </source>
</evidence>
<dbReference type="PANTHER" id="PTHR24258:SF140">
    <property type="entry name" value="BCDNA.GH08420-RELATED"/>
    <property type="match status" value="1"/>
</dbReference>
<keyword evidence="6" id="KW-1015">Disulfide bond</keyword>
<feature type="region of interest" description="Disordered" evidence="9">
    <location>
        <begin position="137"/>
        <end position="188"/>
    </location>
</feature>
<dbReference type="EnsemblMetazoa" id="ADIR002195-RA">
    <property type="protein sequence ID" value="ADIR002195-PA"/>
    <property type="gene ID" value="ADIR002195"/>
</dbReference>
<feature type="compositionally biased region" description="Low complexity" evidence="9">
    <location>
        <begin position="140"/>
        <end position="171"/>
    </location>
</feature>
<evidence type="ECO:0000256" key="9">
    <source>
        <dbReference type="SAM" id="MobiDB-lite"/>
    </source>
</evidence>
<feature type="chain" id="PRO_5008129346" description="Peptidase S1 domain-containing protein" evidence="10">
    <location>
        <begin position="30"/>
        <end position="585"/>
    </location>
</feature>
<dbReference type="InterPro" id="IPR009003">
    <property type="entry name" value="Peptidase_S1_PA"/>
</dbReference>
<evidence type="ECO:0000256" key="10">
    <source>
        <dbReference type="SAM" id="SignalP"/>
    </source>
</evidence>
<keyword evidence="4 10" id="KW-0732">Signal</keyword>
<keyword evidence="3" id="KW-0399">Innate immunity</keyword>
<dbReference type="AlphaFoldDB" id="A0A182N3I3"/>
<evidence type="ECO:0000256" key="4">
    <source>
        <dbReference type="ARBA" id="ARBA00022729"/>
    </source>
</evidence>
<feature type="domain" description="Peptidase S1" evidence="11">
    <location>
        <begin position="323"/>
        <end position="582"/>
    </location>
</feature>
<keyword evidence="13" id="KW-1185">Reference proteome</keyword>
<comment type="similarity">
    <text evidence="8">Belongs to the peptidase S1 family. CLIP subfamily.</text>
</comment>
<dbReference type="InterPro" id="IPR001254">
    <property type="entry name" value="Trypsin_dom"/>
</dbReference>
<dbReference type="SUPFAM" id="SSF50494">
    <property type="entry name" value="Trypsin-like serine proteases"/>
    <property type="match status" value="1"/>
</dbReference>
<feature type="compositionally biased region" description="Low complexity" evidence="9">
    <location>
        <begin position="256"/>
        <end position="290"/>
    </location>
</feature>
<evidence type="ECO:0000256" key="8">
    <source>
        <dbReference type="ARBA" id="ARBA00024195"/>
    </source>
</evidence>
<dbReference type="PRINTS" id="PR00722">
    <property type="entry name" value="CHYMOTRYPSIN"/>
</dbReference>
<dbReference type="InterPro" id="IPR043504">
    <property type="entry name" value="Peptidase_S1_PA_chymotrypsin"/>
</dbReference>
<evidence type="ECO:0000256" key="7">
    <source>
        <dbReference type="ARBA" id="ARBA00023180"/>
    </source>
</evidence>
<keyword evidence="7" id="KW-0325">Glycoprotein</keyword>
<dbReference type="PROSITE" id="PS50240">
    <property type="entry name" value="TRYPSIN_DOM"/>
    <property type="match status" value="1"/>
</dbReference>
<dbReference type="GO" id="GO:0045087">
    <property type="term" value="P:innate immune response"/>
    <property type="evidence" value="ECO:0007669"/>
    <property type="project" value="UniProtKB-KW"/>
</dbReference>
<evidence type="ECO:0000313" key="13">
    <source>
        <dbReference type="Proteomes" id="UP000075884"/>
    </source>
</evidence>
<dbReference type="Proteomes" id="UP000075884">
    <property type="component" value="Unassembled WGS sequence"/>
</dbReference>
<evidence type="ECO:0000256" key="5">
    <source>
        <dbReference type="ARBA" id="ARBA00022859"/>
    </source>
</evidence>